<sequence>MASNRRALITGASAGIGEAFARELARRGFDVVLTARRTDRLESIAAELRERHAIEAVVAPLDLARADAAEALVAALDAQGLHIDVLVNNAGYGLTGYLDEQPWEAHAAFIQVLMTAPTELAWRLLPGMKARGYGRIINVASLAGHVPGSAGHTLYAASKAYLIKFSQSLALETKGTGVHVTALCPGFTLSEFHDVNGSRPLVSKMPGFMWMDAPTVAREGMDAVEAGKAVYVNGRVNRLIKGLFKLLPDALALKMVERQGGRFRVHGEGVGQPPA</sequence>
<dbReference type="PIRSF" id="PIRSF000126">
    <property type="entry name" value="11-beta-HSD1"/>
    <property type="match status" value="1"/>
</dbReference>
<name>A0A4Y5YZG9_9GAMM</name>
<keyword evidence="5" id="KW-1185">Reference proteome</keyword>
<organism evidence="4 5">
    <name type="scientific">Luteibacter pinisoli</name>
    <dbReference type="NCBI Taxonomy" id="2589080"/>
    <lineage>
        <taxon>Bacteria</taxon>
        <taxon>Pseudomonadati</taxon>
        <taxon>Pseudomonadota</taxon>
        <taxon>Gammaproteobacteria</taxon>
        <taxon>Lysobacterales</taxon>
        <taxon>Rhodanobacteraceae</taxon>
        <taxon>Luteibacter</taxon>
    </lineage>
</organism>
<accession>A0A4Y5YZG9</accession>
<evidence type="ECO:0000256" key="2">
    <source>
        <dbReference type="ARBA" id="ARBA00023002"/>
    </source>
</evidence>
<dbReference type="GO" id="GO:0016491">
    <property type="term" value="F:oxidoreductase activity"/>
    <property type="evidence" value="ECO:0007669"/>
    <property type="project" value="UniProtKB-KW"/>
</dbReference>
<dbReference type="PANTHER" id="PTHR44196:SF2">
    <property type="entry name" value="SHORT-CHAIN DEHYDROGENASE-RELATED"/>
    <property type="match status" value="1"/>
</dbReference>
<dbReference type="Gene3D" id="3.40.50.720">
    <property type="entry name" value="NAD(P)-binding Rossmann-like Domain"/>
    <property type="match status" value="1"/>
</dbReference>
<proteinExistence type="inferred from homology"/>
<dbReference type="CDD" id="cd05233">
    <property type="entry name" value="SDR_c"/>
    <property type="match status" value="1"/>
</dbReference>
<evidence type="ECO:0000256" key="3">
    <source>
        <dbReference type="RuleBase" id="RU000363"/>
    </source>
</evidence>
<dbReference type="Proteomes" id="UP000316093">
    <property type="component" value="Chromosome"/>
</dbReference>
<dbReference type="PRINTS" id="PR00080">
    <property type="entry name" value="SDRFAMILY"/>
</dbReference>
<dbReference type="PRINTS" id="PR00081">
    <property type="entry name" value="GDHRDH"/>
</dbReference>
<comment type="similarity">
    <text evidence="1 3">Belongs to the short-chain dehydrogenases/reductases (SDR) family.</text>
</comment>
<dbReference type="RefSeq" id="WP_139979800.1">
    <property type="nucleotide sequence ID" value="NZ_CP041046.1"/>
</dbReference>
<evidence type="ECO:0000256" key="1">
    <source>
        <dbReference type="ARBA" id="ARBA00006484"/>
    </source>
</evidence>
<keyword evidence="2" id="KW-0560">Oxidoreductase</keyword>
<dbReference type="OrthoDB" id="9810734at2"/>
<dbReference type="EMBL" id="CP041046">
    <property type="protein sequence ID" value="QDE38372.1"/>
    <property type="molecule type" value="Genomic_DNA"/>
</dbReference>
<dbReference type="PANTHER" id="PTHR44196">
    <property type="entry name" value="DEHYDROGENASE/REDUCTASE SDR FAMILY MEMBER 7B"/>
    <property type="match status" value="1"/>
</dbReference>
<dbReference type="GO" id="GO:0016020">
    <property type="term" value="C:membrane"/>
    <property type="evidence" value="ECO:0007669"/>
    <property type="project" value="TreeGrafter"/>
</dbReference>
<dbReference type="AlphaFoldDB" id="A0A4Y5YZG9"/>
<gene>
    <name evidence="4" type="ORF">FIV34_03730</name>
</gene>
<dbReference type="SUPFAM" id="SSF51735">
    <property type="entry name" value="NAD(P)-binding Rossmann-fold domains"/>
    <property type="match status" value="1"/>
</dbReference>
<dbReference type="InterPro" id="IPR002347">
    <property type="entry name" value="SDR_fam"/>
</dbReference>
<dbReference type="KEGG" id="lpy:FIV34_03730"/>
<evidence type="ECO:0000313" key="5">
    <source>
        <dbReference type="Proteomes" id="UP000316093"/>
    </source>
</evidence>
<dbReference type="Pfam" id="PF00106">
    <property type="entry name" value="adh_short"/>
    <property type="match status" value="1"/>
</dbReference>
<dbReference type="InterPro" id="IPR036291">
    <property type="entry name" value="NAD(P)-bd_dom_sf"/>
</dbReference>
<evidence type="ECO:0000313" key="4">
    <source>
        <dbReference type="EMBL" id="QDE38372.1"/>
    </source>
</evidence>
<protein>
    <submittedName>
        <fullName evidence="4">SDR family oxidoreductase</fullName>
    </submittedName>
</protein>
<reference evidence="4 5" key="1">
    <citation type="submission" date="2019-06" db="EMBL/GenBank/DDBJ databases">
        <title>A complete genome sequence for Luteibacter pinisoli MAH-14.</title>
        <authorList>
            <person name="Baltrus D.A."/>
        </authorList>
    </citation>
    <scope>NUCLEOTIDE SEQUENCE [LARGE SCALE GENOMIC DNA]</scope>
    <source>
        <strain evidence="4 5">MAH-14</strain>
    </source>
</reference>